<keyword evidence="3 5" id="KW-1133">Transmembrane helix</keyword>
<evidence type="ECO:0000256" key="3">
    <source>
        <dbReference type="ARBA" id="ARBA00022989"/>
    </source>
</evidence>
<evidence type="ECO:0000256" key="1">
    <source>
        <dbReference type="ARBA" id="ARBA00004141"/>
    </source>
</evidence>
<comment type="caution">
    <text evidence="7">The sequence shown here is derived from an EMBL/GenBank/DDBJ whole genome shotgun (WGS) entry which is preliminary data.</text>
</comment>
<dbReference type="PANTHER" id="PTHR46157:SF3">
    <property type="entry name" value="GLUTATHIONE-REGULATED POTASSIUM-EFFLUX SYSTEM PROTEIN KEFC"/>
    <property type="match status" value="1"/>
</dbReference>
<comment type="subcellular location">
    <subcellularLocation>
        <location evidence="1">Membrane</location>
        <topology evidence="1">Multi-pass membrane protein</topology>
    </subcellularLocation>
</comment>
<evidence type="ECO:0000256" key="4">
    <source>
        <dbReference type="ARBA" id="ARBA00023136"/>
    </source>
</evidence>
<evidence type="ECO:0000313" key="8">
    <source>
        <dbReference type="Proteomes" id="UP001225596"/>
    </source>
</evidence>
<evidence type="ECO:0000259" key="6">
    <source>
        <dbReference type="Pfam" id="PF00999"/>
    </source>
</evidence>
<feature type="transmembrane region" description="Helical" evidence="5">
    <location>
        <begin position="57"/>
        <end position="77"/>
    </location>
</feature>
<dbReference type="InterPro" id="IPR006153">
    <property type="entry name" value="Cation/H_exchanger_TM"/>
</dbReference>
<keyword evidence="4 5" id="KW-0472">Membrane</keyword>
<accession>A0ABU1BLK0</accession>
<organism evidence="7 8">
    <name type="scientific">Keguizhuia sedimenti</name>
    <dbReference type="NCBI Taxonomy" id="3064264"/>
    <lineage>
        <taxon>Bacteria</taxon>
        <taxon>Pseudomonadati</taxon>
        <taxon>Pseudomonadota</taxon>
        <taxon>Betaproteobacteria</taxon>
        <taxon>Burkholderiales</taxon>
        <taxon>Oxalobacteraceae</taxon>
        <taxon>Keguizhuia</taxon>
    </lineage>
</organism>
<dbReference type="Gene3D" id="1.20.1530.20">
    <property type="match status" value="1"/>
</dbReference>
<name>A0ABU1BLK0_9BURK</name>
<reference evidence="7 8" key="1">
    <citation type="submission" date="2023-08" db="EMBL/GenBank/DDBJ databases">
        <title>Oxalobacteraceae gen .nov., isolated from river sludge outside the plant.</title>
        <authorList>
            <person name="Zhao S.Y."/>
        </authorList>
    </citation>
    <scope>NUCLEOTIDE SEQUENCE [LARGE SCALE GENOMIC DNA]</scope>
    <source>
        <strain evidence="7 8">R-40</strain>
    </source>
</reference>
<sequence length="106" mass="11253">MAQACIACCLLPSFFILTAVLLVPLAQRLGLGSVLGYLIGGCIIGPWGVGLIQHVEFISHVAEIGVVLMLFLIGLELQPQKLLEMRKTVFGGGMLQMALCGIVLSD</sequence>
<dbReference type="Proteomes" id="UP001225596">
    <property type="component" value="Unassembled WGS sequence"/>
</dbReference>
<keyword evidence="8" id="KW-1185">Reference proteome</keyword>
<evidence type="ECO:0000256" key="5">
    <source>
        <dbReference type="SAM" id="Phobius"/>
    </source>
</evidence>
<gene>
    <name evidence="7" type="ORF">Q8A64_05540</name>
</gene>
<feature type="transmembrane region" description="Helical" evidence="5">
    <location>
        <begin position="89"/>
        <end position="105"/>
    </location>
</feature>
<feature type="domain" description="Cation/H+ exchanger transmembrane" evidence="6">
    <location>
        <begin position="19"/>
        <end position="104"/>
    </location>
</feature>
<dbReference type="Pfam" id="PF00999">
    <property type="entry name" value="Na_H_Exchanger"/>
    <property type="match status" value="1"/>
</dbReference>
<dbReference type="EMBL" id="JAUYVH010000002">
    <property type="protein sequence ID" value="MDQ9169871.1"/>
    <property type="molecule type" value="Genomic_DNA"/>
</dbReference>
<evidence type="ECO:0000313" key="7">
    <source>
        <dbReference type="EMBL" id="MDQ9169871.1"/>
    </source>
</evidence>
<proteinExistence type="predicted"/>
<dbReference type="InterPro" id="IPR038770">
    <property type="entry name" value="Na+/solute_symporter_sf"/>
</dbReference>
<protein>
    <submittedName>
        <fullName evidence="7">Cation:proton antiporter</fullName>
    </submittedName>
</protein>
<dbReference type="PANTHER" id="PTHR46157">
    <property type="entry name" value="K(+) EFFLUX ANTIPORTER 3, CHLOROPLASTIC"/>
    <property type="match status" value="1"/>
</dbReference>
<evidence type="ECO:0000256" key="2">
    <source>
        <dbReference type="ARBA" id="ARBA00022692"/>
    </source>
</evidence>
<keyword evidence="2 5" id="KW-0812">Transmembrane</keyword>